<dbReference type="RefSeq" id="WP_245707723.1">
    <property type="nucleotide sequence ID" value="NZ_FNBE01000017.1"/>
</dbReference>
<feature type="region of interest" description="Disordered" evidence="1">
    <location>
        <begin position="37"/>
        <end position="59"/>
    </location>
</feature>
<dbReference type="EMBL" id="FNBE01000017">
    <property type="protein sequence ID" value="SDG95195.1"/>
    <property type="molecule type" value="Genomic_DNA"/>
</dbReference>
<evidence type="ECO:0000256" key="1">
    <source>
        <dbReference type="SAM" id="MobiDB-lite"/>
    </source>
</evidence>
<protein>
    <submittedName>
        <fullName evidence="3">Rho termination factor, N-terminal domain</fullName>
    </submittedName>
</protein>
<dbReference type="STRING" id="366584.SAMN05216377_11735"/>
<name>A0A1G7YFV0_PSEOR</name>
<proteinExistence type="predicted"/>
<dbReference type="AlphaFoldDB" id="A0A1G7YFV0"/>
<feature type="domain" description="Rho termination factor-like N-terminal" evidence="2">
    <location>
        <begin position="61"/>
        <end position="93"/>
    </location>
</feature>
<evidence type="ECO:0000313" key="4">
    <source>
        <dbReference type="Proteomes" id="UP000198967"/>
    </source>
</evidence>
<dbReference type="Proteomes" id="UP000198967">
    <property type="component" value="Unassembled WGS sequence"/>
</dbReference>
<reference evidence="3 4" key="1">
    <citation type="submission" date="2016-10" db="EMBL/GenBank/DDBJ databases">
        <authorList>
            <person name="de Groot N.N."/>
        </authorList>
    </citation>
    <scope>NUCLEOTIDE SEQUENCE [LARGE SCALE GENOMIC DNA]</scope>
    <source>
        <strain evidence="3 4">CGMCC 4.3143</strain>
    </source>
</reference>
<accession>A0A1G7YFV0</accession>
<keyword evidence="4" id="KW-1185">Reference proteome</keyword>
<gene>
    <name evidence="3" type="ORF">SAMN05216377_11735</name>
</gene>
<evidence type="ECO:0000313" key="3">
    <source>
        <dbReference type="EMBL" id="SDG95195.1"/>
    </source>
</evidence>
<dbReference type="InterPro" id="IPR011112">
    <property type="entry name" value="Rho-like_N"/>
</dbReference>
<dbReference type="InterPro" id="IPR055642">
    <property type="entry name" value="DUF7218"/>
</dbReference>
<evidence type="ECO:0000259" key="2">
    <source>
        <dbReference type="Pfam" id="PF07498"/>
    </source>
</evidence>
<sequence length="96" mass="10304">MGAVPGGYLSAMPNPSIKDEKVYQALRDEGASKEKAARIANSSAAEGEKTVAARGGRAGSYEDMTKDELYERAQRVGIDGRSSMSKDELIEALRTH</sequence>
<organism evidence="3 4">
    <name type="scientific">Pseudonocardia oroxyli</name>
    <dbReference type="NCBI Taxonomy" id="366584"/>
    <lineage>
        <taxon>Bacteria</taxon>
        <taxon>Bacillati</taxon>
        <taxon>Actinomycetota</taxon>
        <taxon>Actinomycetes</taxon>
        <taxon>Pseudonocardiales</taxon>
        <taxon>Pseudonocardiaceae</taxon>
        <taxon>Pseudonocardia</taxon>
    </lineage>
</organism>
<dbReference type="Pfam" id="PF23855">
    <property type="entry name" value="DUF7218"/>
    <property type="match status" value="1"/>
</dbReference>
<dbReference type="GO" id="GO:0006353">
    <property type="term" value="P:DNA-templated transcription termination"/>
    <property type="evidence" value="ECO:0007669"/>
    <property type="project" value="InterPro"/>
</dbReference>
<dbReference type="Pfam" id="PF07498">
    <property type="entry name" value="Rho_N"/>
    <property type="match status" value="1"/>
</dbReference>